<reference evidence="3 4" key="1">
    <citation type="journal article" date="2019" name="Mol. Biol. Evol.">
        <title>Blast fungal genomes show frequent chromosomal changes, gene gains and losses, and effector gene turnover.</title>
        <authorList>
            <person name="Gomez Luciano L.B."/>
            <person name="Jason Tsai I."/>
            <person name="Chuma I."/>
            <person name="Tosa Y."/>
            <person name="Chen Y.H."/>
            <person name="Li J.Y."/>
            <person name="Li M.Y."/>
            <person name="Jade Lu M.Y."/>
            <person name="Nakayashiki H."/>
            <person name="Li W.H."/>
        </authorList>
    </citation>
    <scope>NUCLEOTIDE SEQUENCE [LARGE SCALE GENOMIC DNA]</scope>
    <source>
        <strain evidence="3">MZ5-1-6</strain>
    </source>
</reference>
<keyword evidence="2" id="KW-1133">Transmembrane helix</keyword>
<feature type="transmembrane region" description="Helical" evidence="2">
    <location>
        <begin position="12"/>
        <end position="34"/>
    </location>
</feature>
<feature type="region of interest" description="Disordered" evidence="1">
    <location>
        <begin position="207"/>
        <end position="231"/>
    </location>
</feature>
<keyword evidence="2" id="KW-0812">Transmembrane</keyword>
<organism evidence="3 4">
    <name type="scientific">Pyricularia oryzae</name>
    <name type="common">Rice blast fungus</name>
    <name type="synonym">Magnaporthe oryzae</name>
    <dbReference type="NCBI Taxonomy" id="318829"/>
    <lineage>
        <taxon>Eukaryota</taxon>
        <taxon>Fungi</taxon>
        <taxon>Dikarya</taxon>
        <taxon>Ascomycota</taxon>
        <taxon>Pezizomycotina</taxon>
        <taxon>Sordariomycetes</taxon>
        <taxon>Sordariomycetidae</taxon>
        <taxon>Magnaporthales</taxon>
        <taxon>Pyriculariaceae</taxon>
        <taxon>Pyricularia</taxon>
    </lineage>
</organism>
<feature type="region of interest" description="Disordered" evidence="1">
    <location>
        <begin position="258"/>
        <end position="316"/>
    </location>
</feature>
<sequence>MAWGLSSWLGLTRCVQIVASLIASALHGFLFGWLSINRLGMANNVIVLQFMMTAWFCFVVIAFSIVHTKGRSTKTTLLVATIVGDICFIWMGLAMITLLSHAGVPAHCAGLTKSTYADDDTRREPAKGYTSIRFTNQWNGAKGELDRYCALERIFYGATLLLINLQLITVILSVLRICQGTYIKKTEANAQTSEQILQVLREEEKTRSKAYPQNSFASGSGDTGVVQQNQGHSQCDIASIQPMPSEGGLMSRTSMLNSRAHPHHHHQCQHHAHHHAQQQPLLSPVSPTTPTFFSDRAGPSSPLSTPGVHQSSTTTFNEFETPEDEAAAAALITDGSSGGRTDLEAGYGGSSGLPPYTPGRLNPMNGHGNESNEMRLSGYVKGETRAQNMKDGMR</sequence>
<proteinExistence type="predicted"/>
<gene>
    <name evidence="3" type="ORF">PoMZ_11482</name>
</gene>
<feature type="compositionally biased region" description="Low complexity" evidence="1">
    <location>
        <begin position="277"/>
        <end position="294"/>
    </location>
</feature>
<dbReference type="AlphaFoldDB" id="A0A4P7NKM2"/>
<evidence type="ECO:0000313" key="3">
    <source>
        <dbReference type="EMBL" id="QBZ62599.1"/>
    </source>
</evidence>
<feature type="transmembrane region" description="Helical" evidence="2">
    <location>
        <begin position="77"/>
        <end position="99"/>
    </location>
</feature>
<feature type="compositionally biased region" description="Polar residues" evidence="1">
    <location>
        <begin position="301"/>
        <end position="316"/>
    </location>
</feature>
<protein>
    <submittedName>
        <fullName evidence="3">Uncharacterized protein</fullName>
    </submittedName>
</protein>
<dbReference type="Proteomes" id="UP000294847">
    <property type="component" value="Chromosome 5"/>
</dbReference>
<feature type="transmembrane region" description="Helical" evidence="2">
    <location>
        <begin position="46"/>
        <end position="65"/>
    </location>
</feature>
<accession>A0A4P7NKM2</accession>
<feature type="compositionally biased region" description="Polar residues" evidence="1">
    <location>
        <begin position="211"/>
        <end position="231"/>
    </location>
</feature>
<feature type="compositionally biased region" description="Basic residues" evidence="1">
    <location>
        <begin position="260"/>
        <end position="276"/>
    </location>
</feature>
<name>A0A4P7NKM2_PYROR</name>
<keyword evidence="2" id="KW-0472">Membrane</keyword>
<evidence type="ECO:0000256" key="1">
    <source>
        <dbReference type="SAM" id="MobiDB-lite"/>
    </source>
</evidence>
<feature type="transmembrane region" description="Helical" evidence="2">
    <location>
        <begin position="154"/>
        <end position="175"/>
    </location>
</feature>
<evidence type="ECO:0000313" key="4">
    <source>
        <dbReference type="Proteomes" id="UP000294847"/>
    </source>
</evidence>
<dbReference type="EMBL" id="CP034208">
    <property type="protein sequence ID" value="QBZ62599.1"/>
    <property type="molecule type" value="Genomic_DNA"/>
</dbReference>
<evidence type="ECO:0000256" key="2">
    <source>
        <dbReference type="SAM" id="Phobius"/>
    </source>
</evidence>